<dbReference type="STRING" id="1121353.H924_09965"/>
<evidence type="ECO:0000313" key="2">
    <source>
        <dbReference type="EMBL" id="AGG67429.1"/>
    </source>
</evidence>
<feature type="transmembrane region" description="Helical" evidence="1">
    <location>
        <begin position="73"/>
        <end position="91"/>
    </location>
</feature>
<dbReference type="eggNOG" id="COG4190">
    <property type="taxonomic scope" value="Bacteria"/>
</dbReference>
<organism evidence="2 3">
    <name type="scientific">Corynebacterium callunae DSM 20147</name>
    <dbReference type="NCBI Taxonomy" id="1121353"/>
    <lineage>
        <taxon>Bacteria</taxon>
        <taxon>Bacillati</taxon>
        <taxon>Actinomycetota</taxon>
        <taxon>Actinomycetes</taxon>
        <taxon>Mycobacteriales</taxon>
        <taxon>Corynebacteriaceae</taxon>
        <taxon>Corynebacterium</taxon>
    </lineage>
</organism>
<reference evidence="2 3" key="1">
    <citation type="submission" date="2013-02" db="EMBL/GenBank/DDBJ databases">
        <title>The complete genome sequence of Corynebacterium callunae DSM 20147.</title>
        <authorList>
            <person name="Ruckert C."/>
            <person name="Albersmeier A."/>
            <person name="Kalinowski J."/>
        </authorList>
    </citation>
    <scope>NUCLEOTIDE SEQUENCE [LARGE SCALE GENOMIC DNA]</scope>
    <source>
        <strain evidence="2 3">DSM 20147</strain>
    </source>
</reference>
<dbReference type="AlphaFoldDB" id="M1UML4"/>
<keyword evidence="1" id="KW-1133">Transmembrane helix</keyword>
<dbReference type="Proteomes" id="UP000011760">
    <property type="component" value="Chromosome"/>
</dbReference>
<evidence type="ECO:0000256" key="1">
    <source>
        <dbReference type="SAM" id="Phobius"/>
    </source>
</evidence>
<proteinExistence type="predicted"/>
<evidence type="ECO:0000313" key="3">
    <source>
        <dbReference type="Proteomes" id="UP000011760"/>
    </source>
</evidence>
<protein>
    <submittedName>
        <fullName evidence="2">Uncharacterized protein</fullName>
    </submittedName>
</protein>
<feature type="transmembrane region" description="Helical" evidence="1">
    <location>
        <begin position="31"/>
        <end position="52"/>
    </location>
</feature>
<dbReference type="PATRIC" id="fig|1121353.3.peg.2033"/>
<dbReference type="EMBL" id="CP004354">
    <property type="protein sequence ID" value="AGG67429.1"/>
    <property type="molecule type" value="Genomic_DNA"/>
</dbReference>
<sequence length="233" mass="25720">MGEIFKQPQWWKFLPATVSFTLSRIAIDENLILGVLLLALGLASLVLIFPSYSFAKDIDSWKIHTTKGDERRALMHLAAPATVFLLDIVGGQTSFNAPLLYGAAYGVTITYSAYRQSRMPLIQNRERLQELVDKLSLETVSAAQLNVIEAPRSQALIKTLLGFGAIDGTRIRARQVARVLDWDLREVQEVAHSLQEHGILSSSTIMSGGDPAKVFWELSIDGLAAQQALKDGR</sequence>
<keyword evidence="1" id="KW-0812">Transmembrane</keyword>
<dbReference type="OrthoDB" id="4402748at2"/>
<gene>
    <name evidence="2" type="ORF">H924_09965</name>
</gene>
<dbReference type="RefSeq" id="WP_015651859.1">
    <property type="nucleotide sequence ID" value="NC_020506.1"/>
</dbReference>
<keyword evidence="3" id="KW-1185">Reference proteome</keyword>
<dbReference type="KEGG" id="ccn:H924_09965"/>
<dbReference type="HOGENOM" id="CLU_1132105_0_0_11"/>
<name>M1UML4_9CORY</name>
<keyword evidence="1" id="KW-0472">Membrane</keyword>
<accession>M1UML4</accession>